<organism evidence="2 3">
    <name type="scientific">Haemaphysalis longicornis</name>
    <name type="common">Bush tick</name>
    <dbReference type="NCBI Taxonomy" id="44386"/>
    <lineage>
        <taxon>Eukaryota</taxon>
        <taxon>Metazoa</taxon>
        <taxon>Ecdysozoa</taxon>
        <taxon>Arthropoda</taxon>
        <taxon>Chelicerata</taxon>
        <taxon>Arachnida</taxon>
        <taxon>Acari</taxon>
        <taxon>Parasitiformes</taxon>
        <taxon>Ixodida</taxon>
        <taxon>Ixodoidea</taxon>
        <taxon>Ixodidae</taxon>
        <taxon>Haemaphysalinae</taxon>
        <taxon>Haemaphysalis</taxon>
    </lineage>
</organism>
<reference evidence="2 3" key="1">
    <citation type="journal article" date="2020" name="Cell">
        <title>Large-Scale Comparative Analyses of Tick Genomes Elucidate Their Genetic Diversity and Vector Capacities.</title>
        <authorList>
            <consortium name="Tick Genome and Microbiome Consortium (TIGMIC)"/>
            <person name="Jia N."/>
            <person name="Wang J."/>
            <person name="Shi W."/>
            <person name="Du L."/>
            <person name="Sun Y."/>
            <person name="Zhan W."/>
            <person name="Jiang J.F."/>
            <person name="Wang Q."/>
            <person name="Zhang B."/>
            <person name="Ji P."/>
            <person name="Bell-Sakyi L."/>
            <person name="Cui X.M."/>
            <person name="Yuan T.T."/>
            <person name="Jiang B.G."/>
            <person name="Yang W.F."/>
            <person name="Lam T.T."/>
            <person name="Chang Q.C."/>
            <person name="Ding S.J."/>
            <person name="Wang X.J."/>
            <person name="Zhu J.G."/>
            <person name="Ruan X.D."/>
            <person name="Zhao L."/>
            <person name="Wei J.T."/>
            <person name="Ye R.Z."/>
            <person name="Que T.C."/>
            <person name="Du C.H."/>
            <person name="Zhou Y.H."/>
            <person name="Cheng J.X."/>
            <person name="Dai P.F."/>
            <person name="Guo W.B."/>
            <person name="Han X.H."/>
            <person name="Huang E.J."/>
            <person name="Li L.F."/>
            <person name="Wei W."/>
            <person name="Gao Y.C."/>
            <person name="Liu J.Z."/>
            <person name="Shao H.Z."/>
            <person name="Wang X."/>
            <person name="Wang C.C."/>
            <person name="Yang T.C."/>
            <person name="Huo Q.B."/>
            <person name="Li W."/>
            <person name="Chen H.Y."/>
            <person name="Chen S.E."/>
            <person name="Zhou L.G."/>
            <person name="Ni X.B."/>
            <person name="Tian J.H."/>
            <person name="Sheng Y."/>
            <person name="Liu T."/>
            <person name="Pan Y.S."/>
            <person name="Xia L.Y."/>
            <person name="Li J."/>
            <person name="Zhao F."/>
            <person name="Cao W.C."/>
        </authorList>
    </citation>
    <scope>NUCLEOTIDE SEQUENCE [LARGE SCALE GENOMIC DNA]</scope>
    <source>
        <strain evidence="2">HaeL-2018</strain>
    </source>
</reference>
<evidence type="ECO:0000313" key="2">
    <source>
        <dbReference type="EMBL" id="KAH9377595.1"/>
    </source>
</evidence>
<dbReference type="OrthoDB" id="6489986at2759"/>
<dbReference type="OMA" id="CKKEPAD"/>
<keyword evidence="1" id="KW-0472">Membrane</keyword>
<feature type="transmembrane region" description="Helical" evidence="1">
    <location>
        <begin position="52"/>
        <end position="76"/>
    </location>
</feature>
<dbReference type="Gene3D" id="1.20.1250.20">
    <property type="entry name" value="MFS general substrate transporter like domains"/>
    <property type="match status" value="1"/>
</dbReference>
<dbReference type="EMBL" id="JABSTR010000008">
    <property type="protein sequence ID" value="KAH9377595.1"/>
    <property type="molecule type" value="Genomic_DNA"/>
</dbReference>
<dbReference type="VEuPathDB" id="VectorBase:HLOH_042976"/>
<feature type="transmembrane region" description="Helical" evidence="1">
    <location>
        <begin position="120"/>
        <end position="141"/>
    </location>
</feature>
<evidence type="ECO:0008006" key="4">
    <source>
        <dbReference type="Google" id="ProtNLM"/>
    </source>
</evidence>
<dbReference type="AlphaFoldDB" id="A0A9J6GQJ7"/>
<dbReference type="Proteomes" id="UP000821853">
    <property type="component" value="Unassembled WGS sequence"/>
</dbReference>
<feature type="transmembrane region" description="Helical" evidence="1">
    <location>
        <begin position="29"/>
        <end position="46"/>
    </location>
</feature>
<dbReference type="InterPro" id="IPR036259">
    <property type="entry name" value="MFS_trans_sf"/>
</dbReference>
<dbReference type="SUPFAM" id="SSF103473">
    <property type="entry name" value="MFS general substrate transporter"/>
    <property type="match status" value="1"/>
</dbReference>
<evidence type="ECO:0000256" key="1">
    <source>
        <dbReference type="SAM" id="Phobius"/>
    </source>
</evidence>
<comment type="caution">
    <text evidence="2">The sequence shown here is derived from an EMBL/GenBank/DDBJ whole genome shotgun (WGS) entry which is preliminary data.</text>
</comment>
<name>A0A9J6GQJ7_HAELO</name>
<protein>
    <recommendedName>
        <fullName evidence="4">Monocarboxylate transporter</fullName>
    </recommendedName>
</protein>
<keyword evidence="1" id="KW-0812">Transmembrane</keyword>
<feature type="transmembrane region" description="Helical" evidence="1">
    <location>
        <begin position="88"/>
        <end position="108"/>
    </location>
</feature>
<keyword evidence="1" id="KW-1133">Transmembrane helix</keyword>
<gene>
    <name evidence="2" type="ORF">HPB48_000121</name>
</gene>
<evidence type="ECO:0000313" key="3">
    <source>
        <dbReference type="Proteomes" id="UP000821853"/>
    </source>
</evidence>
<accession>A0A9J6GQJ7</accession>
<keyword evidence="3" id="KW-1185">Reference proteome</keyword>
<proteinExistence type="predicted"/>
<sequence length="152" mass="16822">MAISYATIGELAGYIGVPLLADKNIVSRPTLATTCFVLLSLFYGTVPLTTSLLSYVVVDGFLITFIAAVSAVRCSLMTEFFGPAKVPMYMAATGFLLIPLQLINPTIIGIFRDEKGSYDYMYWLLCGMHLLMVLLYAPLVYSLRLQEKEARE</sequence>